<dbReference type="CDD" id="cd13403">
    <property type="entry name" value="MLTF-like"/>
    <property type="match status" value="1"/>
</dbReference>
<keyword evidence="3" id="KW-0998">Cell outer membrane</keyword>
<accession>A0A5K7Z7L5</accession>
<dbReference type="KEGG" id="dwd:DSCW_32600"/>
<dbReference type="Gene3D" id="1.10.530.10">
    <property type="match status" value="1"/>
</dbReference>
<dbReference type="EMBL" id="AP021875">
    <property type="protein sequence ID" value="BBO75843.1"/>
    <property type="molecule type" value="Genomic_DNA"/>
</dbReference>
<dbReference type="InterPro" id="IPR023346">
    <property type="entry name" value="Lysozyme-like_dom_sf"/>
</dbReference>
<dbReference type="AlphaFoldDB" id="A0A5K7Z7L5"/>
<keyword evidence="3" id="KW-0472">Membrane</keyword>
<evidence type="ECO:0000256" key="2">
    <source>
        <dbReference type="ARBA" id="ARBA00022729"/>
    </source>
</evidence>
<dbReference type="PANTHER" id="PTHR35936">
    <property type="entry name" value="MEMBRANE-BOUND LYTIC MUREIN TRANSGLYCOSYLASE F"/>
    <property type="match status" value="1"/>
</dbReference>
<sequence>MTRRIIAVLFALLGLLATGSLHAGEPVDPHPLDAHIGESYDTDLDGLLERRYVRVLTTYNRTNFFLAGGKPRGFEYDLLKEYQKALNKNISRKELRVVIEFIPVARDRLIPDLIAGYGDIAAAGLTVTDRRRQQVDFTDPYVVGIDEVLVMNAAEPPIEAPSSLSGRALFVRPSSSYYQSLQDFNRQLRGQGKQPVRIVRADENLETEDILELVNSGAVARTICDSHIAKAWSKVFTDIRIYPDVAVRQGGQIAWAVRKNNPQLKASLNQFIQSHRKGTLLGNIYFSRYYEKKTWVSNPLRGAAGNRLKTIVPLFKKYAKRYGFDWRLIAAMAYQESGFDQSKVSPRGAVGIMQIRPQTAADPKIGIIDVNTVENNIHAAVKYLSFLRRQYFKDAAIRPRDQVRFSLAAYNAGPARIRKARRLAGQMQLDPDRWFRNVEMAMLKIVGQETVRYVSNINKYYVIYRNAFERVEEREAAVEQVRE</sequence>
<dbReference type="SMART" id="SM00062">
    <property type="entry name" value="PBPb"/>
    <property type="match status" value="1"/>
</dbReference>
<dbReference type="InterPro" id="IPR008258">
    <property type="entry name" value="Transglycosylase_SLT_dom_1"/>
</dbReference>
<organism evidence="6 7">
    <name type="scientific">Desulfosarcina widdelii</name>
    <dbReference type="NCBI Taxonomy" id="947919"/>
    <lineage>
        <taxon>Bacteria</taxon>
        <taxon>Pseudomonadati</taxon>
        <taxon>Thermodesulfobacteriota</taxon>
        <taxon>Desulfobacteria</taxon>
        <taxon>Desulfobacterales</taxon>
        <taxon>Desulfosarcinaceae</taxon>
        <taxon>Desulfosarcina</taxon>
    </lineage>
</organism>
<evidence type="ECO:0000313" key="7">
    <source>
        <dbReference type="Proteomes" id="UP000427769"/>
    </source>
</evidence>
<dbReference type="InterPro" id="IPR001638">
    <property type="entry name" value="Solute-binding_3/MltF_N"/>
</dbReference>
<evidence type="ECO:0000256" key="4">
    <source>
        <dbReference type="SAM" id="SignalP"/>
    </source>
</evidence>
<evidence type="ECO:0000259" key="5">
    <source>
        <dbReference type="SMART" id="SM00062"/>
    </source>
</evidence>
<reference evidence="6 7" key="1">
    <citation type="submission" date="2019-11" db="EMBL/GenBank/DDBJ databases">
        <title>Comparative genomics of hydrocarbon-degrading Desulfosarcina strains.</title>
        <authorList>
            <person name="Watanabe M."/>
            <person name="Kojima H."/>
            <person name="Fukui M."/>
        </authorList>
    </citation>
    <scope>NUCLEOTIDE SEQUENCE [LARGE SCALE GENOMIC DNA]</scope>
    <source>
        <strain evidence="6 7">PP31</strain>
    </source>
</reference>
<evidence type="ECO:0000256" key="1">
    <source>
        <dbReference type="ARBA" id="ARBA00004339"/>
    </source>
</evidence>
<name>A0A5K7Z7L5_9BACT</name>
<dbReference type="Proteomes" id="UP000427769">
    <property type="component" value="Chromosome"/>
</dbReference>
<gene>
    <name evidence="6" type="ORF">DSCW_32600</name>
</gene>
<feature type="chain" id="PRO_5024294575" evidence="4">
    <location>
        <begin position="24"/>
        <end position="483"/>
    </location>
</feature>
<dbReference type="CDD" id="cd01009">
    <property type="entry name" value="PBP2_YfhD_N"/>
    <property type="match status" value="1"/>
</dbReference>
<evidence type="ECO:0000256" key="3">
    <source>
        <dbReference type="ARBA" id="ARBA00023237"/>
    </source>
</evidence>
<dbReference type="RefSeq" id="WP_155304728.1">
    <property type="nucleotide sequence ID" value="NZ_AP021875.1"/>
</dbReference>
<dbReference type="SUPFAM" id="SSF53955">
    <property type="entry name" value="Lysozyme-like"/>
    <property type="match status" value="1"/>
</dbReference>
<proteinExistence type="predicted"/>
<dbReference type="SUPFAM" id="SSF53850">
    <property type="entry name" value="Periplasmic binding protein-like II"/>
    <property type="match status" value="1"/>
</dbReference>
<dbReference type="PANTHER" id="PTHR35936:SF32">
    <property type="entry name" value="MEMBRANE-BOUND LYTIC MUREIN TRANSGLYCOSYLASE F"/>
    <property type="match status" value="1"/>
</dbReference>
<dbReference type="GO" id="GO:0009279">
    <property type="term" value="C:cell outer membrane"/>
    <property type="evidence" value="ECO:0007669"/>
    <property type="project" value="UniProtKB-SubCell"/>
</dbReference>
<dbReference type="Pfam" id="PF00497">
    <property type="entry name" value="SBP_bac_3"/>
    <property type="match status" value="1"/>
</dbReference>
<dbReference type="Gene3D" id="3.40.190.10">
    <property type="entry name" value="Periplasmic binding protein-like II"/>
    <property type="match status" value="2"/>
</dbReference>
<evidence type="ECO:0000313" key="6">
    <source>
        <dbReference type="EMBL" id="BBO75843.1"/>
    </source>
</evidence>
<protein>
    <submittedName>
        <fullName evidence="6">Peptidoglycan lytic exotransglycosylase</fullName>
    </submittedName>
</protein>
<keyword evidence="7" id="KW-1185">Reference proteome</keyword>
<feature type="signal peptide" evidence="4">
    <location>
        <begin position="1"/>
        <end position="23"/>
    </location>
</feature>
<feature type="domain" description="Solute-binding protein family 3/N-terminal" evidence="5">
    <location>
        <begin position="52"/>
        <end position="293"/>
    </location>
</feature>
<keyword evidence="2 4" id="KW-0732">Signal</keyword>
<dbReference type="OrthoDB" id="9801695at2"/>
<comment type="subcellular location">
    <subcellularLocation>
        <location evidence="1">Cell outer membrane</location>
        <topology evidence="1">Peripheral membrane protein</topology>
    </subcellularLocation>
</comment>
<dbReference type="Pfam" id="PF01464">
    <property type="entry name" value="SLT"/>
    <property type="match status" value="1"/>
</dbReference>